<name>A0ABW0A876_9ACTN</name>
<dbReference type="Gene3D" id="1.20.1250.20">
    <property type="entry name" value="MFS general substrate transporter like domains"/>
    <property type="match status" value="1"/>
</dbReference>
<feature type="transmembrane region" description="Helical" evidence="7">
    <location>
        <begin position="321"/>
        <end position="343"/>
    </location>
</feature>
<evidence type="ECO:0000256" key="5">
    <source>
        <dbReference type="ARBA" id="ARBA00023251"/>
    </source>
</evidence>
<evidence type="ECO:0000256" key="3">
    <source>
        <dbReference type="ARBA" id="ARBA00022989"/>
    </source>
</evidence>
<feature type="transmembrane region" description="Helical" evidence="7">
    <location>
        <begin position="500"/>
        <end position="523"/>
    </location>
</feature>
<sequence length="539" mass="54813">MGHETLSPPKAGRAREARPGTGRGPGPGSGSGAGIALAAVLLTLLILPTAVTGAGVLLPHIGRDTHASLDALQWVVHGYNLTFASFLLAGGSLADLIGRRRMFTAGAALFTAASAASALATDVHLLDLARGAAGIGAAALLTSGSSILATTFAGPARTRVFTAVGVATGGGLALGAMAAGVLADTLGWRSFYGVHALLMLLVLLAVPYLRESRGAAAAGVDWPGTVTFVSSLFLLMLGTVEGPQWGWGSPGVLGLLAGAVLLMVVFGLVERRRPHPMFDLRLLRNARLMALCLIPVVVTFAYVILLPLLPNYLLVANGSSSRAAGTTMLLMTLPILVTPVLAGKLIKRGLSTRSVFALSPACLTGGVAWLATVLRPGVGPAELAGPLIVLGVGLGLNFGLVDGAVLTVVAPESTGAAAGFLNTLRLGSEAVAIAAAGSALVNLAEHRLRDGLQRFPGYHGDSGTLANSLNAGDATGPAATLPSELQPRFSAFLAHALTDAWRTVLLASAVICALLSVAIYVMLAERHERSGRPDPASTP</sequence>
<evidence type="ECO:0000256" key="1">
    <source>
        <dbReference type="ARBA" id="ARBA00004651"/>
    </source>
</evidence>
<comment type="subcellular location">
    <subcellularLocation>
        <location evidence="1">Cell membrane</location>
        <topology evidence="1">Multi-pass membrane protein</topology>
    </subcellularLocation>
</comment>
<dbReference type="RefSeq" id="WP_382047267.1">
    <property type="nucleotide sequence ID" value="NZ_JBHSKJ010000017.1"/>
</dbReference>
<keyword evidence="5" id="KW-0046">Antibiotic resistance</keyword>
<dbReference type="PANTHER" id="PTHR42718:SF49">
    <property type="entry name" value="EXPORT PROTEIN"/>
    <property type="match status" value="1"/>
</dbReference>
<feature type="transmembrane region" description="Helical" evidence="7">
    <location>
        <begin position="33"/>
        <end position="59"/>
    </location>
</feature>
<evidence type="ECO:0000256" key="2">
    <source>
        <dbReference type="ARBA" id="ARBA00022692"/>
    </source>
</evidence>
<evidence type="ECO:0000256" key="7">
    <source>
        <dbReference type="SAM" id="Phobius"/>
    </source>
</evidence>
<proteinExistence type="predicted"/>
<feature type="transmembrane region" description="Helical" evidence="7">
    <location>
        <begin position="160"/>
        <end position="183"/>
    </location>
</feature>
<comment type="caution">
    <text evidence="9">The sequence shown here is derived from an EMBL/GenBank/DDBJ whole genome shotgun (WGS) entry which is preliminary data.</text>
</comment>
<dbReference type="InterPro" id="IPR020846">
    <property type="entry name" value="MFS_dom"/>
</dbReference>
<dbReference type="InterPro" id="IPR011701">
    <property type="entry name" value="MFS"/>
</dbReference>
<organism evidence="9 10">
    <name type="scientific">Streptomyces aureoversilis</name>
    <dbReference type="NCBI Taxonomy" id="67277"/>
    <lineage>
        <taxon>Bacteria</taxon>
        <taxon>Bacillati</taxon>
        <taxon>Actinomycetota</taxon>
        <taxon>Actinomycetes</taxon>
        <taxon>Kitasatosporales</taxon>
        <taxon>Streptomycetaceae</taxon>
        <taxon>Streptomyces</taxon>
    </lineage>
</organism>
<gene>
    <name evidence="9" type="ORF">ACFPP6_26610</name>
</gene>
<evidence type="ECO:0000259" key="8">
    <source>
        <dbReference type="PROSITE" id="PS50850"/>
    </source>
</evidence>
<feature type="transmembrane region" description="Helical" evidence="7">
    <location>
        <begin position="387"/>
        <end position="411"/>
    </location>
</feature>
<dbReference type="PANTHER" id="PTHR42718">
    <property type="entry name" value="MAJOR FACILITATOR SUPERFAMILY MULTIDRUG TRANSPORTER MFSC"/>
    <property type="match status" value="1"/>
</dbReference>
<protein>
    <submittedName>
        <fullName evidence="9">MFS transporter</fullName>
    </submittedName>
</protein>
<dbReference type="EMBL" id="JBHSKJ010000017">
    <property type="protein sequence ID" value="MFC5148247.1"/>
    <property type="molecule type" value="Genomic_DNA"/>
</dbReference>
<evidence type="ECO:0000313" key="10">
    <source>
        <dbReference type="Proteomes" id="UP001596222"/>
    </source>
</evidence>
<evidence type="ECO:0000256" key="6">
    <source>
        <dbReference type="SAM" id="MobiDB-lite"/>
    </source>
</evidence>
<feature type="transmembrane region" description="Helical" evidence="7">
    <location>
        <begin position="189"/>
        <end position="209"/>
    </location>
</feature>
<feature type="transmembrane region" description="Helical" evidence="7">
    <location>
        <begin position="221"/>
        <end position="240"/>
    </location>
</feature>
<feature type="transmembrane region" description="Helical" evidence="7">
    <location>
        <begin position="132"/>
        <end position="153"/>
    </location>
</feature>
<keyword evidence="2 7" id="KW-0812">Transmembrane</keyword>
<feature type="transmembrane region" description="Helical" evidence="7">
    <location>
        <begin position="355"/>
        <end position="375"/>
    </location>
</feature>
<feature type="transmembrane region" description="Helical" evidence="7">
    <location>
        <begin position="102"/>
        <end position="120"/>
    </location>
</feature>
<dbReference type="SUPFAM" id="SSF103473">
    <property type="entry name" value="MFS general substrate transporter"/>
    <property type="match status" value="1"/>
</dbReference>
<dbReference type="Proteomes" id="UP001596222">
    <property type="component" value="Unassembled WGS sequence"/>
</dbReference>
<feature type="transmembrane region" description="Helical" evidence="7">
    <location>
        <begin position="252"/>
        <end position="269"/>
    </location>
</feature>
<dbReference type="PROSITE" id="PS50850">
    <property type="entry name" value="MFS"/>
    <property type="match status" value="1"/>
</dbReference>
<reference evidence="10" key="1">
    <citation type="journal article" date="2019" name="Int. J. Syst. Evol. Microbiol.">
        <title>The Global Catalogue of Microorganisms (GCM) 10K type strain sequencing project: providing services to taxonomists for standard genome sequencing and annotation.</title>
        <authorList>
            <consortium name="The Broad Institute Genomics Platform"/>
            <consortium name="The Broad Institute Genome Sequencing Center for Infectious Disease"/>
            <person name="Wu L."/>
            <person name="Ma J."/>
        </authorList>
    </citation>
    <scope>NUCLEOTIDE SEQUENCE [LARGE SCALE GENOMIC DNA]</scope>
    <source>
        <strain evidence="10">CGMCC 4.1641</strain>
    </source>
</reference>
<keyword evidence="4 7" id="KW-0472">Membrane</keyword>
<accession>A0ABW0A876</accession>
<dbReference type="Gene3D" id="1.20.1720.10">
    <property type="entry name" value="Multidrug resistance protein D"/>
    <property type="match status" value="1"/>
</dbReference>
<evidence type="ECO:0000256" key="4">
    <source>
        <dbReference type="ARBA" id="ARBA00023136"/>
    </source>
</evidence>
<evidence type="ECO:0000313" key="9">
    <source>
        <dbReference type="EMBL" id="MFC5148247.1"/>
    </source>
</evidence>
<feature type="region of interest" description="Disordered" evidence="6">
    <location>
        <begin position="1"/>
        <end position="29"/>
    </location>
</feature>
<feature type="transmembrane region" description="Helical" evidence="7">
    <location>
        <begin position="290"/>
        <end position="309"/>
    </location>
</feature>
<dbReference type="Pfam" id="PF07690">
    <property type="entry name" value="MFS_1"/>
    <property type="match status" value="1"/>
</dbReference>
<dbReference type="InterPro" id="IPR036259">
    <property type="entry name" value="MFS_trans_sf"/>
</dbReference>
<feature type="domain" description="Major facilitator superfamily (MFS) profile" evidence="8">
    <location>
        <begin position="34"/>
        <end position="527"/>
    </location>
</feature>
<keyword evidence="10" id="KW-1185">Reference proteome</keyword>
<keyword evidence="3 7" id="KW-1133">Transmembrane helix</keyword>